<dbReference type="Proteomes" id="UP000828390">
    <property type="component" value="Unassembled WGS sequence"/>
</dbReference>
<gene>
    <name evidence="1" type="ORF">DPMN_140306</name>
</gene>
<evidence type="ECO:0000313" key="2">
    <source>
        <dbReference type="Proteomes" id="UP000828390"/>
    </source>
</evidence>
<comment type="caution">
    <text evidence="1">The sequence shown here is derived from an EMBL/GenBank/DDBJ whole genome shotgun (WGS) entry which is preliminary data.</text>
</comment>
<proteinExistence type="predicted"/>
<reference evidence="1" key="2">
    <citation type="submission" date="2020-11" db="EMBL/GenBank/DDBJ databases">
        <authorList>
            <person name="McCartney M.A."/>
            <person name="Auch B."/>
            <person name="Kono T."/>
            <person name="Mallez S."/>
            <person name="Becker A."/>
            <person name="Gohl D.M."/>
            <person name="Silverstein K.A.T."/>
            <person name="Koren S."/>
            <person name="Bechman K.B."/>
            <person name="Herman A."/>
            <person name="Abrahante J.E."/>
            <person name="Garbe J."/>
        </authorList>
    </citation>
    <scope>NUCLEOTIDE SEQUENCE</scope>
    <source>
        <strain evidence="1">Duluth1</strain>
        <tissue evidence="1">Whole animal</tissue>
    </source>
</reference>
<dbReference type="SUPFAM" id="SSF52047">
    <property type="entry name" value="RNI-like"/>
    <property type="match status" value="1"/>
</dbReference>
<dbReference type="InterPro" id="IPR032675">
    <property type="entry name" value="LRR_dom_sf"/>
</dbReference>
<accession>A0A9D4GA78</accession>
<organism evidence="1 2">
    <name type="scientific">Dreissena polymorpha</name>
    <name type="common">Zebra mussel</name>
    <name type="synonym">Mytilus polymorpha</name>
    <dbReference type="NCBI Taxonomy" id="45954"/>
    <lineage>
        <taxon>Eukaryota</taxon>
        <taxon>Metazoa</taxon>
        <taxon>Spiralia</taxon>
        <taxon>Lophotrochozoa</taxon>
        <taxon>Mollusca</taxon>
        <taxon>Bivalvia</taxon>
        <taxon>Autobranchia</taxon>
        <taxon>Heteroconchia</taxon>
        <taxon>Euheterodonta</taxon>
        <taxon>Imparidentia</taxon>
        <taxon>Neoheterodontei</taxon>
        <taxon>Myida</taxon>
        <taxon>Dreissenoidea</taxon>
        <taxon>Dreissenidae</taxon>
        <taxon>Dreissena</taxon>
    </lineage>
</organism>
<dbReference type="Gene3D" id="3.80.10.10">
    <property type="entry name" value="Ribonuclease Inhibitor"/>
    <property type="match status" value="1"/>
</dbReference>
<protein>
    <submittedName>
        <fullName evidence="1">Uncharacterized protein</fullName>
    </submittedName>
</protein>
<dbReference type="EMBL" id="JAIWYP010000006">
    <property type="protein sequence ID" value="KAH3811889.1"/>
    <property type="molecule type" value="Genomic_DNA"/>
</dbReference>
<dbReference type="AlphaFoldDB" id="A0A9D4GA78"/>
<reference evidence="1" key="1">
    <citation type="journal article" date="2019" name="bioRxiv">
        <title>The Genome of the Zebra Mussel, Dreissena polymorpha: A Resource for Invasive Species Research.</title>
        <authorList>
            <person name="McCartney M.A."/>
            <person name="Auch B."/>
            <person name="Kono T."/>
            <person name="Mallez S."/>
            <person name="Zhang Y."/>
            <person name="Obille A."/>
            <person name="Becker A."/>
            <person name="Abrahante J.E."/>
            <person name="Garbe J."/>
            <person name="Badalamenti J.P."/>
            <person name="Herman A."/>
            <person name="Mangelson H."/>
            <person name="Liachko I."/>
            <person name="Sullivan S."/>
            <person name="Sone E.D."/>
            <person name="Koren S."/>
            <person name="Silverstein K.A.T."/>
            <person name="Beckman K.B."/>
            <person name="Gohl D.M."/>
        </authorList>
    </citation>
    <scope>NUCLEOTIDE SEQUENCE</scope>
    <source>
        <strain evidence="1">Duluth1</strain>
        <tissue evidence="1">Whole animal</tissue>
    </source>
</reference>
<evidence type="ECO:0000313" key="1">
    <source>
        <dbReference type="EMBL" id="KAH3811889.1"/>
    </source>
</evidence>
<name>A0A9D4GA78_DREPO</name>
<sequence>MVLDIVQCYGPCLCKLSLRLCSNISDRGLASIMDHCCELTHLDLMDNDHILGERLERIPEDLPKLRNLNIQYCKRIVESIIEDLERRKPNLFVSHFGINGYISCYE</sequence>
<keyword evidence="2" id="KW-1185">Reference proteome</keyword>